<evidence type="ECO:0000313" key="1">
    <source>
        <dbReference type="EMBL" id="PWH81818.1"/>
    </source>
</evidence>
<sequence length="223" mass="26222">MIFNINILMKQIITIIFFLFSIVINAQYNDWKPAEVFLQTGEVLIGRARLSMSMNRTEHPDEKRLTSFSIRVGNKEYLRFLEGNERRSTKFDTEEVKKVIFDLDYKKKEKRIKRKAIFIPIYKSLNKTKTGFAELIIDGKIKLAKKKISGAGVARNYTEEILLIRENESAIPINYAYKLKSFKKRTIEYFYDCPSLISKIESEELKKDDLELIVNYYNDNCAK</sequence>
<reference evidence="2" key="1">
    <citation type="submission" date="2018-05" db="EMBL/GenBank/DDBJ databases">
        <title>Algibacter marinivivus sp. nov., isolated from sample around a algae.</title>
        <authorList>
            <person name="Lu D."/>
        </authorList>
    </citation>
    <scope>NUCLEOTIDE SEQUENCE [LARGE SCALE GENOMIC DNA]</scope>
    <source>
        <strain evidence="2">ZY111</strain>
    </source>
</reference>
<proteinExistence type="predicted"/>
<comment type="caution">
    <text evidence="1">The sequence shown here is derived from an EMBL/GenBank/DDBJ whole genome shotgun (WGS) entry which is preliminary data.</text>
</comment>
<name>A0A2U2X207_9FLAO</name>
<protein>
    <submittedName>
        <fullName evidence="1">Uncharacterized protein</fullName>
    </submittedName>
</protein>
<accession>A0A2U2X207</accession>
<dbReference type="Proteomes" id="UP000245375">
    <property type="component" value="Unassembled WGS sequence"/>
</dbReference>
<dbReference type="EMBL" id="QFRI01000004">
    <property type="protein sequence ID" value="PWH81818.1"/>
    <property type="molecule type" value="Genomic_DNA"/>
</dbReference>
<keyword evidence="2" id="KW-1185">Reference proteome</keyword>
<dbReference type="AlphaFoldDB" id="A0A2U2X207"/>
<reference evidence="1 2" key="2">
    <citation type="submission" date="2018-05" db="EMBL/GenBank/DDBJ databases">
        <title>Algibacter marinivivus sp. nov., isolated from sample around a algae.</title>
        <authorList>
            <person name="Zhong X."/>
        </authorList>
    </citation>
    <scope>NUCLEOTIDE SEQUENCE [LARGE SCALE GENOMIC DNA]</scope>
    <source>
        <strain evidence="1 2">ZY111</strain>
    </source>
</reference>
<gene>
    <name evidence="1" type="ORF">DIS18_14170</name>
</gene>
<organism evidence="1 2">
    <name type="scientific">Algibacter marinivivus</name>
    <dbReference type="NCBI Taxonomy" id="2100723"/>
    <lineage>
        <taxon>Bacteria</taxon>
        <taxon>Pseudomonadati</taxon>
        <taxon>Bacteroidota</taxon>
        <taxon>Flavobacteriia</taxon>
        <taxon>Flavobacteriales</taxon>
        <taxon>Flavobacteriaceae</taxon>
        <taxon>Algibacter</taxon>
    </lineage>
</organism>
<evidence type="ECO:0000313" key="2">
    <source>
        <dbReference type="Proteomes" id="UP000245375"/>
    </source>
</evidence>